<organism evidence="3 4">
    <name type="scientific">Paenarthrobacter aromaticivorans</name>
    <dbReference type="NCBI Taxonomy" id="2849150"/>
    <lineage>
        <taxon>Bacteria</taxon>
        <taxon>Bacillati</taxon>
        <taxon>Actinomycetota</taxon>
        <taxon>Actinomycetes</taxon>
        <taxon>Micrococcales</taxon>
        <taxon>Micrococcaceae</taxon>
        <taxon>Paenarthrobacter</taxon>
    </lineage>
</organism>
<gene>
    <name evidence="3" type="ORF">KSW38_15975</name>
</gene>
<dbReference type="Proteomes" id="UP000824166">
    <property type="component" value="Unassembled WGS sequence"/>
</dbReference>
<dbReference type="Pfam" id="PF01610">
    <property type="entry name" value="DDE_Tnp_ISL3"/>
    <property type="match status" value="1"/>
</dbReference>
<keyword evidence="4" id="KW-1185">Reference proteome</keyword>
<evidence type="ECO:0000313" key="4">
    <source>
        <dbReference type="Proteomes" id="UP000824166"/>
    </source>
</evidence>
<feature type="compositionally biased region" description="Polar residues" evidence="1">
    <location>
        <begin position="238"/>
        <end position="249"/>
    </location>
</feature>
<evidence type="ECO:0000259" key="2">
    <source>
        <dbReference type="Pfam" id="PF01610"/>
    </source>
</evidence>
<feature type="region of interest" description="Disordered" evidence="1">
    <location>
        <begin position="212"/>
        <end position="274"/>
    </location>
</feature>
<evidence type="ECO:0000256" key="1">
    <source>
        <dbReference type="SAM" id="MobiDB-lite"/>
    </source>
</evidence>
<proteinExistence type="predicted"/>
<protein>
    <submittedName>
        <fullName evidence="3">Transposase</fullName>
    </submittedName>
</protein>
<accession>A0ABS6IAB8</accession>
<comment type="caution">
    <text evidence="3">The sequence shown here is derived from an EMBL/GenBank/DDBJ whole genome shotgun (WGS) entry which is preliminary data.</text>
</comment>
<dbReference type="InterPro" id="IPR002560">
    <property type="entry name" value="Transposase_DDE"/>
</dbReference>
<dbReference type="EMBL" id="JAHOPC010000010">
    <property type="protein sequence ID" value="MBU8867786.1"/>
    <property type="molecule type" value="Genomic_DNA"/>
</dbReference>
<name>A0ABS6IAB8_9MICC</name>
<evidence type="ECO:0000313" key="3">
    <source>
        <dbReference type="EMBL" id="MBU8867786.1"/>
    </source>
</evidence>
<reference evidence="3 4" key="1">
    <citation type="submission" date="2021-06" db="EMBL/GenBank/DDBJ databases">
        <authorList>
            <person name="Jeong J.W."/>
        </authorList>
    </citation>
    <scope>NUCLEOTIDE SEQUENCE [LARGE SCALE GENOMIC DNA]</scope>
    <source>
        <strain evidence="3 4">MMS21-TAE1-1</strain>
    </source>
</reference>
<sequence>MVRAAAAEAYLLKLPDVDALSPRMLGIDEHRFRSVRYFQEPGTKTWTRFEPWMTTIVYLDTGQVLGGMVDGRDHKGIGDWPFARPLEWRMWLPRTAPAVDHFHLISLANQAMTETRQKLYQQVKGRRGRAIDQAWARRMLLLCGGDTLCCRAALRLEEVFAVDDPTGTLQAVWKVREQLRHLLAPAPWRMPPQPKTFSKNSLRQWHDLRRTGSTALPADGGKRSRCSSSPPQLPARSRPTTPRSKTSNAPPVGTASPPTTNRLSLLRSAVRTAA</sequence>
<feature type="domain" description="Transposase IS204/IS1001/IS1096/IS1165 DDE" evidence="2">
    <location>
        <begin position="91"/>
        <end position="205"/>
    </location>
</feature>